<evidence type="ECO:0000256" key="1">
    <source>
        <dbReference type="ARBA" id="ARBA00010364"/>
    </source>
</evidence>
<dbReference type="SMART" id="SM01152">
    <property type="entry name" value="DUF167"/>
    <property type="match status" value="1"/>
</dbReference>
<accession>T1C4C9</accession>
<dbReference type="EMBL" id="AUZX01000747">
    <property type="protein sequence ID" value="EQD80346.1"/>
    <property type="molecule type" value="Genomic_DNA"/>
</dbReference>
<organism evidence="3">
    <name type="scientific">mine drainage metagenome</name>
    <dbReference type="NCBI Taxonomy" id="410659"/>
    <lineage>
        <taxon>unclassified sequences</taxon>
        <taxon>metagenomes</taxon>
        <taxon>ecological metagenomes</taxon>
    </lineage>
</organism>
<comment type="caution">
    <text evidence="3">The sequence shown here is derived from an EMBL/GenBank/DDBJ whole genome shotgun (WGS) entry which is preliminary data.</text>
</comment>
<reference evidence="3" key="1">
    <citation type="submission" date="2013-08" db="EMBL/GenBank/DDBJ databases">
        <authorList>
            <person name="Mendez C."/>
            <person name="Richter M."/>
            <person name="Ferrer M."/>
            <person name="Sanchez J."/>
        </authorList>
    </citation>
    <scope>NUCLEOTIDE SEQUENCE</scope>
</reference>
<evidence type="ECO:0000256" key="2">
    <source>
        <dbReference type="SAM" id="MobiDB-lite"/>
    </source>
</evidence>
<dbReference type="SUPFAM" id="SSF69786">
    <property type="entry name" value="YggU-like"/>
    <property type="match status" value="1"/>
</dbReference>
<sequence>MITVKPGQSREFLRRESPDGKDPVWVVGVRVPAREGLANEAVVVALAKFLEVAPSSVTILRGQSSRTKRIEVAGIGAALGEARLTAVSS</sequence>
<feature type="compositionally biased region" description="Basic and acidic residues" evidence="2">
    <location>
        <begin position="11"/>
        <end position="20"/>
    </location>
</feature>
<dbReference type="InterPro" id="IPR003746">
    <property type="entry name" value="DUF167"/>
</dbReference>
<proteinExistence type="inferred from homology"/>
<gene>
    <name evidence="3" type="ORF">B1A_00986</name>
</gene>
<dbReference type="Pfam" id="PF02594">
    <property type="entry name" value="DUF167"/>
    <property type="match status" value="1"/>
</dbReference>
<name>T1C4C9_9ZZZZ</name>
<comment type="similarity">
    <text evidence="1">Belongs to the UPF0235 family.</text>
</comment>
<dbReference type="NCBIfam" id="TIGR00251">
    <property type="entry name" value="DUF167 family protein"/>
    <property type="match status" value="1"/>
</dbReference>
<evidence type="ECO:0000313" key="3">
    <source>
        <dbReference type="EMBL" id="EQD80346.1"/>
    </source>
</evidence>
<protein>
    <submittedName>
        <fullName evidence="3">Protein containing DUF167</fullName>
    </submittedName>
</protein>
<dbReference type="InterPro" id="IPR036591">
    <property type="entry name" value="YggU-like_sf"/>
</dbReference>
<dbReference type="AlphaFoldDB" id="T1C4C9"/>
<dbReference type="Gene3D" id="3.30.1200.10">
    <property type="entry name" value="YggU-like"/>
    <property type="match status" value="1"/>
</dbReference>
<reference evidence="3" key="2">
    <citation type="journal article" date="2014" name="ISME J.">
        <title>Microbial stratification in low pH oxic and suboxic macroscopic growths along an acid mine drainage.</title>
        <authorList>
            <person name="Mendez-Garcia C."/>
            <person name="Mesa V."/>
            <person name="Sprenger R.R."/>
            <person name="Richter M."/>
            <person name="Diez M.S."/>
            <person name="Solano J."/>
            <person name="Bargiela R."/>
            <person name="Golyshina O.V."/>
            <person name="Manteca A."/>
            <person name="Ramos J.L."/>
            <person name="Gallego J.R."/>
            <person name="Llorente I."/>
            <person name="Martins Dos Santos V.A."/>
            <person name="Jensen O.N."/>
            <person name="Pelaez A.I."/>
            <person name="Sanchez J."/>
            <person name="Ferrer M."/>
        </authorList>
    </citation>
    <scope>NUCLEOTIDE SEQUENCE</scope>
</reference>
<feature type="region of interest" description="Disordered" evidence="2">
    <location>
        <begin position="1"/>
        <end position="20"/>
    </location>
</feature>